<evidence type="ECO:0000313" key="2">
    <source>
        <dbReference type="EMBL" id="KAK4448429.1"/>
    </source>
</evidence>
<name>A0AAV9GI51_9PEZI</name>
<keyword evidence="3" id="KW-1185">Reference proteome</keyword>
<evidence type="ECO:0000313" key="3">
    <source>
        <dbReference type="Proteomes" id="UP001321760"/>
    </source>
</evidence>
<accession>A0AAV9GI51</accession>
<dbReference type="InterPro" id="IPR045518">
    <property type="entry name" value="2EXR"/>
</dbReference>
<sequence>MAPQTPTTFHPFSFLPTELRLEIWRHASTPPPPSTHHRAICILPEAYDAPRLVFSTGNPAMLSTSREARAVALQTAITRPYDPETDLLYMPASRFESPGNEMMSTLAGSGHAWDWVHEVRHVGFAPPSTEVLHLFGQGIPKFRALETVVMVYLGMPGTVVPDEGDGREILSRCWGASARLVHGFEAGDTERRREKARQLAEQWDSEQGERDKYSGSSCEPWLGGLEGSCWFWPEVEPTDDEEERRQRIRAQLEDLEYAVNKNFLDGPYWRTRQWCSERGWLEFRYETRCLAL</sequence>
<dbReference type="PANTHER" id="PTHR35910:SF1">
    <property type="entry name" value="2EXR DOMAIN-CONTAINING PROTEIN"/>
    <property type="match status" value="1"/>
</dbReference>
<dbReference type="PANTHER" id="PTHR35910">
    <property type="entry name" value="2EXR DOMAIN-CONTAINING PROTEIN"/>
    <property type="match status" value="1"/>
</dbReference>
<reference evidence="2" key="2">
    <citation type="submission" date="2023-05" db="EMBL/GenBank/DDBJ databases">
        <authorList>
            <consortium name="Lawrence Berkeley National Laboratory"/>
            <person name="Steindorff A."/>
            <person name="Hensen N."/>
            <person name="Bonometti L."/>
            <person name="Westerberg I."/>
            <person name="Brannstrom I.O."/>
            <person name="Guillou S."/>
            <person name="Cros-Aarteil S."/>
            <person name="Calhoun S."/>
            <person name="Haridas S."/>
            <person name="Kuo A."/>
            <person name="Mondo S."/>
            <person name="Pangilinan J."/>
            <person name="Riley R."/>
            <person name="Labutti K."/>
            <person name="Andreopoulos B."/>
            <person name="Lipzen A."/>
            <person name="Chen C."/>
            <person name="Yanf M."/>
            <person name="Daum C."/>
            <person name="Ng V."/>
            <person name="Clum A."/>
            <person name="Ohm R."/>
            <person name="Martin F."/>
            <person name="Silar P."/>
            <person name="Natvig D."/>
            <person name="Lalanne C."/>
            <person name="Gautier V."/>
            <person name="Ament-Velasquez S.L."/>
            <person name="Kruys A."/>
            <person name="Hutchinson M.I."/>
            <person name="Powell A.J."/>
            <person name="Barry K."/>
            <person name="Miller A.N."/>
            <person name="Grigoriev I.V."/>
            <person name="Debuchy R."/>
            <person name="Gladieux P."/>
            <person name="Thoren M.H."/>
            <person name="Johannesson H."/>
        </authorList>
    </citation>
    <scope>NUCLEOTIDE SEQUENCE</scope>
    <source>
        <strain evidence="2">PSN243</strain>
    </source>
</reference>
<comment type="caution">
    <text evidence="2">The sequence shown here is derived from an EMBL/GenBank/DDBJ whole genome shotgun (WGS) entry which is preliminary data.</text>
</comment>
<dbReference type="Proteomes" id="UP001321760">
    <property type="component" value="Unassembled WGS sequence"/>
</dbReference>
<proteinExistence type="predicted"/>
<dbReference type="EMBL" id="MU865943">
    <property type="protein sequence ID" value="KAK4448429.1"/>
    <property type="molecule type" value="Genomic_DNA"/>
</dbReference>
<reference evidence="2" key="1">
    <citation type="journal article" date="2023" name="Mol. Phylogenet. Evol.">
        <title>Genome-scale phylogeny and comparative genomics of the fungal order Sordariales.</title>
        <authorList>
            <person name="Hensen N."/>
            <person name="Bonometti L."/>
            <person name="Westerberg I."/>
            <person name="Brannstrom I.O."/>
            <person name="Guillou S."/>
            <person name="Cros-Aarteil S."/>
            <person name="Calhoun S."/>
            <person name="Haridas S."/>
            <person name="Kuo A."/>
            <person name="Mondo S."/>
            <person name="Pangilinan J."/>
            <person name="Riley R."/>
            <person name="LaButti K."/>
            <person name="Andreopoulos B."/>
            <person name="Lipzen A."/>
            <person name="Chen C."/>
            <person name="Yan M."/>
            <person name="Daum C."/>
            <person name="Ng V."/>
            <person name="Clum A."/>
            <person name="Steindorff A."/>
            <person name="Ohm R.A."/>
            <person name="Martin F."/>
            <person name="Silar P."/>
            <person name="Natvig D.O."/>
            <person name="Lalanne C."/>
            <person name="Gautier V."/>
            <person name="Ament-Velasquez S.L."/>
            <person name="Kruys A."/>
            <person name="Hutchinson M.I."/>
            <person name="Powell A.J."/>
            <person name="Barry K."/>
            <person name="Miller A.N."/>
            <person name="Grigoriev I.V."/>
            <person name="Debuchy R."/>
            <person name="Gladieux P."/>
            <person name="Hiltunen Thoren M."/>
            <person name="Johannesson H."/>
        </authorList>
    </citation>
    <scope>NUCLEOTIDE SEQUENCE</scope>
    <source>
        <strain evidence="2">PSN243</strain>
    </source>
</reference>
<organism evidence="2 3">
    <name type="scientific">Podospora aff. communis PSN243</name>
    <dbReference type="NCBI Taxonomy" id="3040156"/>
    <lineage>
        <taxon>Eukaryota</taxon>
        <taxon>Fungi</taxon>
        <taxon>Dikarya</taxon>
        <taxon>Ascomycota</taxon>
        <taxon>Pezizomycotina</taxon>
        <taxon>Sordariomycetes</taxon>
        <taxon>Sordariomycetidae</taxon>
        <taxon>Sordariales</taxon>
        <taxon>Podosporaceae</taxon>
        <taxon>Podospora</taxon>
    </lineage>
</organism>
<feature type="domain" description="2EXR" evidence="1">
    <location>
        <begin position="9"/>
        <end position="75"/>
    </location>
</feature>
<evidence type="ECO:0000259" key="1">
    <source>
        <dbReference type="Pfam" id="PF20150"/>
    </source>
</evidence>
<gene>
    <name evidence="2" type="ORF">QBC34DRAFT_439182</name>
</gene>
<dbReference type="Pfam" id="PF20150">
    <property type="entry name" value="2EXR"/>
    <property type="match status" value="1"/>
</dbReference>
<dbReference type="AlphaFoldDB" id="A0AAV9GI51"/>
<protein>
    <recommendedName>
        <fullName evidence="1">2EXR domain-containing protein</fullName>
    </recommendedName>
</protein>